<keyword evidence="2" id="KW-1185">Reference proteome</keyword>
<gene>
    <name evidence="1" type="ORF">SAMN04487818_12433</name>
</gene>
<accession>A0A1H9XSU1</accession>
<dbReference type="EMBL" id="FOGI01000024">
    <property type="protein sequence ID" value="SES49119.1"/>
    <property type="molecule type" value="Genomic_DNA"/>
</dbReference>
<evidence type="ECO:0000313" key="2">
    <source>
        <dbReference type="Proteomes" id="UP000199051"/>
    </source>
</evidence>
<organism evidence="1 2">
    <name type="scientific">Actinokineospora terrae</name>
    <dbReference type="NCBI Taxonomy" id="155974"/>
    <lineage>
        <taxon>Bacteria</taxon>
        <taxon>Bacillati</taxon>
        <taxon>Actinomycetota</taxon>
        <taxon>Actinomycetes</taxon>
        <taxon>Pseudonocardiales</taxon>
        <taxon>Pseudonocardiaceae</taxon>
        <taxon>Actinokineospora</taxon>
    </lineage>
</organism>
<dbReference type="Proteomes" id="UP000199051">
    <property type="component" value="Unassembled WGS sequence"/>
</dbReference>
<dbReference type="STRING" id="155974.SAMN04487818_12433"/>
<dbReference type="RefSeq" id="WP_092787217.1">
    <property type="nucleotide sequence ID" value="NZ_FOGI01000024.1"/>
</dbReference>
<proteinExistence type="predicted"/>
<reference evidence="2" key="1">
    <citation type="submission" date="2016-10" db="EMBL/GenBank/DDBJ databases">
        <authorList>
            <person name="Varghese N."/>
            <person name="Submissions S."/>
        </authorList>
    </citation>
    <scope>NUCLEOTIDE SEQUENCE [LARGE SCALE GENOMIC DNA]</scope>
    <source>
        <strain evidence="2">DSM 44260</strain>
    </source>
</reference>
<evidence type="ECO:0000313" key="1">
    <source>
        <dbReference type="EMBL" id="SES49119.1"/>
    </source>
</evidence>
<sequence length="140" mass="15211">MTGELTHMQQPFTVAHGIHLVLSLEQLYGTIPQGATLRVLIFDRSRLVVAIGGLEDEFLVGPGTPTLSEDTALQPRHLTLEAKAVHDAGWHAVHALSPHKPHGGGLVHPTQVWMLPRMQSVLTDARWPHGVVHLDGGETP</sequence>
<dbReference type="AlphaFoldDB" id="A0A1H9XSU1"/>
<protein>
    <submittedName>
        <fullName evidence="1">Uncharacterized protein</fullName>
    </submittedName>
</protein>
<name>A0A1H9XSU1_9PSEU</name>